<organism evidence="6 7">
    <name type="scientific">Pseudomonas putida</name>
    <name type="common">Arthrobacter siderocapsulatus</name>
    <dbReference type="NCBI Taxonomy" id="303"/>
    <lineage>
        <taxon>Bacteria</taxon>
        <taxon>Pseudomonadati</taxon>
        <taxon>Pseudomonadota</taxon>
        <taxon>Gammaproteobacteria</taxon>
        <taxon>Pseudomonadales</taxon>
        <taxon>Pseudomonadaceae</taxon>
        <taxon>Pseudomonas</taxon>
    </lineage>
</organism>
<evidence type="ECO:0000313" key="6">
    <source>
        <dbReference type="EMBL" id="ROQ53352.1"/>
    </source>
</evidence>
<accession>A0A9X8EKK1</accession>
<dbReference type="GO" id="GO:0006388">
    <property type="term" value="P:tRNA splicing, via endonucleolytic cleavage and ligation"/>
    <property type="evidence" value="ECO:0007669"/>
    <property type="project" value="UniProtKB-UniRule"/>
</dbReference>
<sequence length="183" mass="19700">MSSKHFTETSKFLSYVLRHAPESIDLQLDSEGWGDVDALIAGAARQGRALDLAHLQAVVASSDKKRFGLSDDGRRIRAVQGHSTATVELQYAPKAPPAELYHGTATRFLDSIAQQGLIAGNRHHVHLSHDPATAIAVGQRYGSPVLLHIDAAAMHAQGLAFFQADNGVWLTAHVPVAFIRQPG</sequence>
<dbReference type="InterPro" id="IPR002745">
    <property type="entry name" value="Ptrans_KptA/Tpt1"/>
</dbReference>
<evidence type="ECO:0000256" key="2">
    <source>
        <dbReference type="ARBA" id="ARBA00022679"/>
    </source>
</evidence>
<keyword evidence="2 5" id="KW-0808">Transferase</keyword>
<dbReference type="SUPFAM" id="SSF56399">
    <property type="entry name" value="ADP-ribosylation"/>
    <property type="match status" value="1"/>
</dbReference>
<evidence type="ECO:0000256" key="5">
    <source>
        <dbReference type="HAMAP-Rule" id="MF_00299"/>
    </source>
</evidence>
<dbReference type="EMBL" id="RJUR01000011">
    <property type="protein sequence ID" value="ROQ53352.1"/>
    <property type="molecule type" value="Genomic_DNA"/>
</dbReference>
<protein>
    <recommendedName>
        <fullName evidence="5">Probable RNA 2'-phosphotransferase</fullName>
        <ecNumber evidence="5">2.7.1.-</ecNumber>
    </recommendedName>
</protein>
<dbReference type="RefSeq" id="WP_100633916.1">
    <property type="nucleotide sequence ID" value="NZ_RJUR01000011.1"/>
</dbReference>
<name>A0A9X8EKK1_PSEPU</name>
<dbReference type="NCBIfam" id="NF002014">
    <property type="entry name" value="PRK00819.1-4"/>
    <property type="match status" value="1"/>
</dbReference>
<dbReference type="InterPro" id="IPR042080">
    <property type="entry name" value="RNA_2'-PTrans_N"/>
</dbReference>
<dbReference type="InterPro" id="IPR042081">
    <property type="entry name" value="RNA_2'-PTrans_C"/>
</dbReference>
<evidence type="ECO:0000256" key="3">
    <source>
        <dbReference type="ARBA" id="ARBA00023027"/>
    </source>
</evidence>
<comment type="function">
    <text evidence="4 5">Removes the 2'-phosphate from RNA via an intermediate in which the phosphate is ADP-ribosylated by NAD followed by a presumed transesterification to release the RNA and generate ADP-ribose 1''-2''-cyclic phosphate (APPR&gt;P). May function as an ADP-ribosylase.</text>
</comment>
<dbReference type="EC" id="2.7.1.-" evidence="5"/>
<proteinExistence type="inferred from homology"/>
<dbReference type="Proteomes" id="UP000269115">
    <property type="component" value="Unassembled WGS sequence"/>
</dbReference>
<dbReference type="PANTHER" id="PTHR12684">
    <property type="entry name" value="PUTATIVE PHOSPHOTRANSFERASE"/>
    <property type="match status" value="1"/>
</dbReference>
<dbReference type="Gene3D" id="1.10.10.970">
    <property type="entry name" value="RNA 2'-phosphotransferase, Tpt1/KptA family, N-terminal domain"/>
    <property type="match status" value="1"/>
</dbReference>
<dbReference type="GO" id="GO:0003950">
    <property type="term" value="F:NAD+ poly-ADP-ribosyltransferase activity"/>
    <property type="evidence" value="ECO:0007669"/>
    <property type="project" value="InterPro"/>
</dbReference>
<evidence type="ECO:0000313" key="7">
    <source>
        <dbReference type="Proteomes" id="UP000269115"/>
    </source>
</evidence>
<dbReference type="AlphaFoldDB" id="A0A9X8EKK1"/>
<comment type="caution">
    <text evidence="6">The sequence shown here is derived from an EMBL/GenBank/DDBJ whole genome shotgun (WGS) entry which is preliminary data.</text>
</comment>
<evidence type="ECO:0000256" key="1">
    <source>
        <dbReference type="ARBA" id="ARBA00009836"/>
    </source>
</evidence>
<gene>
    <name evidence="5" type="primary">kptA</name>
    <name evidence="6" type="ORF">EDF85_1110</name>
</gene>
<dbReference type="Gene3D" id="3.20.170.30">
    <property type="match status" value="1"/>
</dbReference>
<dbReference type="PANTHER" id="PTHR12684:SF2">
    <property type="entry name" value="TRNA 2'-PHOSPHOTRANSFERASE 1"/>
    <property type="match status" value="1"/>
</dbReference>
<dbReference type="Pfam" id="PF01885">
    <property type="entry name" value="PTS_2-RNA"/>
    <property type="match status" value="1"/>
</dbReference>
<reference evidence="6 7" key="1">
    <citation type="submission" date="2018-11" db="EMBL/GenBank/DDBJ databases">
        <title>Genomic analyses of the natural microbiome of Caenorhabditis elegans.</title>
        <authorList>
            <person name="Samuel B."/>
        </authorList>
    </citation>
    <scope>NUCLEOTIDE SEQUENCE [LARGE SCALE GENOMIC DNA]</scope>
    <source>
        <strain evidence="6 7">BIGb0473</strain>
    </source>
</reference>
<comment type="similarity">
    <text evidence="1 5">Belongs to the KptA/TPT1 family.</text>
</comment>
<dbReference type="InterPro" id="IPR022928">
    <property type="entry name" value="RNA_2'-PTrans_KptA"/>
</dbReference>
<dbReference type="GO" id="GO:0000215">
    <property type="term" value="F:tRNA 2'-phosphotransferase activity"/>
    <property type="evidence" value="ECO:0007669"/>
    <property type="project" value="TreeGrafter"/>
</dbReference>
<keyword evidence="3 5" id="KW-0520">NAD</keyword>
<evidence type="ECO:0000256" key="4">
    <source>
        <dbReference type="ARBA" id="ARBA00025212"/>
    </source>
</evidence>
<dbReference type="HAMAP" id="MF_00299">
    <property type="entry name" value="KptA"/>
    <property type="match status" value="1"/>
</dbReference>